<dbReference type="AlphaFoldDB" id="A0AAJ7N3V6"/>
<keyword evidence="1" id="KW-0472">Membrane</keyword>
<reference evidence="3 4" key="1">
    <citation type="submission" date="2025-04" db="UniProtKB">
        <authorList>
            <consortium name="RefSeq"/>
        </authorList>
    </citation>
    <scope>IDENTIFICATION</scope>
    <source>
        <tissue evidence="3 4">Whole body</tissue>
    </source>
</reference>
<keyword evidence="1" id="KW-1133">Transmembrane helix</keyword>
<name>A0AAJ7N3V6_9HYME</name>
<proteinExistence type="predicted"/>
<dbReference type="RefSeq" id="XP_017876337.1">
    <property type="nucleotide sequence ID" value="XM_018020848.2"/>
</dbReference>
<dbReference type="RefSeq" id="XP_026667526.1">
    <property type="nucleotide sequence ID" value="XM_026811725.1"/>
</dbReference>
<dbReference type="KEGG" id="ccal:108622768"/>
<evidence type="ECO:0000313" key="3">
    <source>
        <dbReference type="RefSeq" id="XP_017876337.1"/>
    </source>
</evidence>
<feature type="transmembrane region" description="Helical" evidence="1">
    <location>
        <begin position="30"/>
        <end position="53"/>
    </location>
</feature>
<gene>
    <name evidence="3 4" type="primary">LOC108622768</name>
</gene>
<dbReference type="Proteomes" id="UP000694925">
    <property type="component" value="Unplaced"/>
</dbReference>
<accession>A0AAJ7N3V6</accession>
<sequence>MTQSREVLAMMDAHTTTFGRKRGCTVSPCGAFLLAAAFIISLVVTGLLVYHLAPCLEEKCAGDLSSPAFEARGVFTGNAFGKKRLDVRLPRSVVPDLYELRLTPFIQPGNFTFHGEVRNASSSSQIFLYSQTRTFSPTRP</sequence>
<protein>
    <submittedName>
        <fullName evidence="3 4">Uncharacterized protein LOC108622768</fullName>
    </submittedName>
</protein>
<evidence type="ECO:0000313" key="2">
    <source>
        <dbReference type="Proteomes" id="UP000694925"/>
    </source>
</evidence>
<evidence type="ECO:0000313" key="4">
    <source>
        <dbReference type="RefSeq" id="XP_026667526.1"/>
    </source>
</evidence>
<keyword evidence="1" id="KW-0812">Transmembrane</keyword>
<dbReference type="GeneID" id="108622768"/>
<evidence type="ECO:0000256" key="1">
    <source>
        <dbReference type="SAM" id="Phobius"/>
    </source>
</evidence>
<keyword evidence="2" id="KW-1185">Reference proteome</keyword>
<organism evidence="2 3">
    <name type="scientific">Ceratina calcarata</name>
    <dbReference type="NCBI Taxonomy" id="156304"/>
    <lineage>
        <taxon>Eukaryota</taxon>
        <taxon>Metazoa</taxon>
        <taxon>Ecdysozoa</taxon>
        <taxon>Arthropoda</taxon>
        <taxon>Hexapoda</taxon>
        <taxon>Insecta</taxon>
        <taxon>Pterygota</taxon>
        <taxon>Neoptera</taxon>
        <taxon>Endopterygota</taxon>
        <taxon>Hymenoptera</taxon>
        <taxon>Apocrita</taxon>
        <taxon>Aculeata</taxon>
        <taxon>Apoidea</taxon>
        <taxon>Anthophila</taxon>
        <taxon>Apidae</taxon>
        <taxon>Ceratina</taxon>
        <taxon>Zadontomerus</taxon>
    </lineage>
</organism>